<gene>
    <name evidence="2" type="ORF">A2908_02885</name>
</gene>
<evidence type="ECO:0000256" key="1">
    <source>
        <dbReference type="SAM" id="MobiDB-lite"/>
    </source>
</evidence>
<evidence type="ECO:0000313" key="3">
    <source>
        <dbReference type="Proteomes" id="UP000176774"/>
    </source>
</evidence>
<protein>
    <submittedName>
        <fullName evidence="2">Uncharacterized protein</fullName>
    </submittedName>
</protein>
<evidence type="ECO:0000313" key="2">
    <source>
        <dbReference type="EMBL" id="OGZ73739.1"/>
    </source>
</evidence>
<dbReference type="EMBL" id="MHPA01000008">
    <property type="protein sequence ID" value="OGZ73739.1"/>
    <property type="molecule type" value="Genomic_DNA"/>
</dbReference>
<sequence length="241" mass="27998">MVEELRSETPEDKKEQNREEILDTLELAFNEKSQVLLTDTTGNKAEAFIVGLENGILSIRVEGTVKKVEDGVETYVQEVVEMPMELDRIESVELVGTQEVDGSASERMKELQERADGEREAENRNPEKIEKLKEEIEGEFEKTPTKEEIFALLRVDIEKCLITKEERDDKGIKFLEFKIEDKEKSRVIEYSYARDIKSDERAPHFGGLETDIYETIYDQTGDFIKFPENIYRYKNGIWAKL</sequence>
<comment type="caution">
    <text evidence="2">The sequence shown here is derived from an EMBL/GenBank/DDBJ whole genome shotgun (WGS) entry which is preliminary data.</text>
</comment>
<feature type="compositionally biased region" description="Basic and acidic residues" evidence="1">
    <location>
        <begin position="104"/>
        <end position="127"/>
    </location>
</feature>
<organism evidence="2 3">
    <name type="scientific">Candidatus Staskawiczbacteria bacterium RIFCSPLOWO2_01_FULL_38_12b</name>
    <dbReference type="NCBI Taxonomy" id="1802214"/>
    <lineage>
        <taxon>Bacteria</taxon>
        <taxon>Candidatus Staskawicziibacteriota</taxon>
    </lineage>
</organism>
<feature type="region of interest" description="Disordered" evidence="1">
    <location>
        <begin position="98"/>
        <end position="127"/>
    </location>
</feature>
<proteinExistence type="predicted"/>
<dbReference type="Proteomes" id="UP000176774">
    <property type="component" value="Unassembled WGS sequence"/>
</dbReference>
<dbReference type="AlphaFoldDB" id="A0A1G2IG42"/>
<accession>A0A1G2IG42</accession>
<name>A0A1G2IG42_9BACT</name>
<reference evidence="2 3" key="1">
    <citation type="journal article" date="2016" name="Nat. Commun.">
        <title>Thousands of microbial genomes shed light on interconnected biogeochemical processes in an aquifer system.</title>
        <authorList>
            <person name="Anantharaman K."/>
            <person name="Brown C.T."/>
            <person name="Hug L.A."/>
            <person name="Sharon I."/>
            <person name="Castelle C.J."/>
            <person name="Probst A.J."/>
            <person name="Thomas B.C."/>
            <person name="Singh A."/>
            <person name="Wilkins M.J."/>
            <person name="Karaoz U."/>
            <person name="Brodie E.L."/>
            <person name="Williams K.H."/>
            <person name="Hubbard S.S."/>
            <person name="Banfield J.F."/>
        </authorList>
    </citation>
    <scope>NUCLEOTIDE SEQUENCE [LARGE SCALE GENOMIC DNA]</scope>
</reference>